<organism evidence="1">
    <name type="scientific">marine sediment metagenome</name>
    <dbReference type="NCBI Taxonomy" id="412755"/>
    <lineage>
        <taxon>unclassified sequences</taxon>
        <taxon>metagenomes</taxon>
        <taxon>ecological metagenomes</taxon>
    </lineage>
</organism>
<dbReference type="InterPro" id="IPR029063">
    <property type="entry name" value="SAM-dependent_MTases_sf"/>
</dbReference>
<sequence length="191" mass="20994">MALRLDIIYTRDSAGEKGIKILPDNSIDLLCTDPPYGLISPGKQDKRGFRYGEGGKKTIAANRGGFMGLTWDKTIPSVEIWKECLRVLKPGAFAFIMCIPRQDCLSRMIINLENAGFQIGFTSIFHAFASGFPKATNISKMVDKKLGAERKIIGQKVRGDVEKAKRNGTTFAAADANKNNKAIFGYGIEDL</sequence>
<accession>X1DBW6</accession>
<dbReference type="AlphaFoldDB" id="X1DBW6"/>
<evidence type="ECO:0000313" key="1">
    <source>
        <dbReference type="EMBL" id="GAH17717.1"/>
    </source>
</evidence>
<feature type="non-terminal residue" evidence="1">
    <location>
        <position position="191"/>
    </location>
</feature>
<dbReference type="SUPFAM" id="SSF53335">
    <property type="entry name" value="S-adenosyl-L-methionine-dependent methyltransferases"/>
    <property type="match status" value="1"/>
</dbReference>
<proteinExistence type="predicted"/>
<reference evidence="1" key="1">
    <citation type="journal article" date="2014" name="Front. Microbiol.">
        <title>High frequency of phylogenetically diverse reductive dehalogenase-homologous genes in deep subseafloor sedimentary metagenomes.</title>
        <authorList>
            <person name="Kawai M."/>
            <person name="Futagami T."/>
            <person name="Toyoda A."/>
            <person name="Takaki Y."/>
            <person name="Nishi S."/>
            <person name="Hori S."/>
            <person name="Arai W."/>
            <person name="Tsubouchi T."/>
            <person name="Morono Y."/>
            <person name="Uchiyama I."/>
            <person name="Ito T."/>
            <person name="Fujiyama A."/>
            <person name="Inagaki F."/>
            <person name="Takami H."/>
        </authorList>
    </citation>
    <scope>NUCLEOTIDE SEQUENCE</scope>
    <source>
        <strain evidence="1">Expedition CK06-06</strain>
    </source>
</reference>
<comment type="caution">
    <text evidence="1">The sequence shown here is derived from an EMBL/GenBank/DDBJ whole genome shotgun (WGS) entry which is preliminary data.</text>
</comment>
<gene>
    <name evidence="1" type="ORF">S01H4_55225</name>
</gene>
<protein>
    <recommendedName>
        <fullName evidence="2">DNA methylase N-4/N-6 domain-containing protein</fullName>
    </recommendedName>
</protein>
<evidence type="ECO:0008006" key="2">
    <source>
        <dbReference type="Google" id="ProtNLM"/>
    </source>
</evidence>
<dbReference type="Gene3D" id="3.40.50.150">
    <property type="entry name" value="Vaccinia Virus protein VP39"/>
    <property type="match status" value="1"/>
</dbReference>
<name>X1DBW6_9ZZZZ</name>
<dbReference type="EMBL" id="BART01031848">
    <property type="protein sequence ID" value="GAH17717.1"/>
    <property type="molecule type" value="Genomic_DNA"/>
</dbReference>